<evidence type="ECO:0000256" key="10">
    <source>
        <dbReference type="SAM" id="MobiDB-lite"/>
    </source>
</evidence>
<feature type="domain" description="NF-X1-type" evidence="11">
    <location>
        <begin position="338"/>
        <end position="357"/>
    </location>
</feature>
<keyword evidence="3" id="KW-0479">Metal-binding</keyword>
<comment type="similarity">
    <text evidence="2">Belongs to the NFX1 family.</text>
</comment>
<dbReference type="EMBL" id="CAMPGE010020275">
    <property type="protein sequence ID" value="CAI2378539.1"/>
    <property type="molecule type" value="Genomic_DNA"/>
</dbReference>
<dbReference type="PANTHER" id="PTHR12360">
    <property type="entry name" value="NUCLEAR TRANSCRIPTION FACTOR, X-BOX BINDING 1 NFX1"/>
    <property type="match status" value="1"/>
</dbReference>
<comment type="caution">
    <text evidence="12">The sequence shown here is derived from an EMBL/GenBank/DDBJ whole genome shotgun (WGS) entry which is preliminary data.</text>
</comment>
<feature type="domain" description="NF-X1-type" evidence="11">
    <location>
        <begin position="732"/>
        <end position="757"/>
    </location>
</feature>
<dbReference type="InterPro" id="IPR000967">
    <property type="entry name" value="Znf_NFX1"/>
</dbReference>
<keyword evidence="7" id="KW-0805">Transcription regulation</keyword>
<dbReference type="SUPFAM" id="SSF57850">
    <property type="entry name" value="RING/U-box"/>
    <property type="match status" value="1"/>
</dbReference>
<dbReference type="Pfam" id="PF01422">
    <property type="entry name" value="zf-NF-X1"/>
    <property type="match status" value="6"/>
</dbReference>
<feature type="compositionally biased region" description="Basic residues" evidence="10">
    <location>
        <begin position="74"/>
        <end position="84"/>
    </location>
</feature>
<evidence type="ECO:0000256" key="4">
    <source>
        <dbReference type="ARBA" id="ARBA00022737"/>
    </source>
</evidence>
<feature type="compositionally biased region" description="Basic residues" evidence="10">
    <location>
        <begin position="12"/>
        <end position="30"/>
    </location>
</feature>
<keyword evidence="5" id="KW-0863">Zinc-finger</keyword>
<evidence type="ECO:0000256" key="5">
    <source>
        <dbReference type="ARBA" id="ARBA00022771"/>
    </source>
</evidence>
<evidence type="ECO:0000256" key="6">
    <source>
        <dbReference type="ARBA" id="ARBA00022833"/>
    </source>
</evidence>
<evidence type="ECO:0000256" key="9">
    <source>
        <dbReference type="ARBA" id="ARBA00023242"/>
    </source>
</evidence>
<dbReference type="AlphaFoldDB" id="A0AAD1XTD1"/>
<feature type="compositionally biased region" description="Basic and acidic residues" evidence="10">
    <location>
        <begin position="86"/>
        <end position="106"/>
    </location>
</feature>
<feature type="domain" description="NF-X1-type" evidence="11">
    <location>
        <begin position="511"/>
        <end position="530"/>
    </location>
</feature>
<dbReference type="CDD" id="cd06008">
    <property type="entry name" value="NF-X1-zinc-finger"/>
    <property type="match status" value="6"/>
</dbReference>
<organism evidence="12 13">
    <name type="scientific">Euplotes crassus</name>
    <dbReference type="NCBI Taxonomy" id="5936"/>
    <lineage>
        <taxon>Eukaryota</taxon>
        <taxon>Sar</taxon>
        <taxon>Alveolata</taxon>
        <taxon>Ciliophora</taxon>
        <taxon>Intramacronucleata</taxon>
        <taxon>Spirotrichea</taxon>
        <taxon>Hypotrichia</taxon>
        <taxon>Euplotida</taxon>
        <taxon>Euplotidae</taxon>
        <taxon>Moneuplotes</taxon>
    </lineage>
</organism>
<keyword evidence="6" id="KW-0862">Zinc</keyword>
<feature type="domain" description="NF-X1-type" evidence="11">
    <location>
        <begin position="622"/>
        <end position="641"/>
    </location>
</feature>
<protein>
    <recommendedName>
        <fullName evidence="11">NF-X1-type domain-containing protein</fullName>
    </recommendedName>
</protein>
<proteinExistence type="inferred from homology"/>
<name>A0AAD1XTD1_EUPCR</name>
<dbReference type="SMART" id="SM00438">
    <property type="entry name" value="ZnF_NFX"/>
    <property type="match status" value="7"/>
</dbReference>
<feature type="compositionally biased region" description="Basic residues" evidence="10">
    <location>
        <begin position="1025"/>
        <end position="1036"/>
    </location>
</feature>
<dbReference type="GO" id="GO:0000977">
    <property type="term" value="F:RNA polymerase II transcription regulatory region sequence-specific DNA binding"/>
    <property type="evidence" value="ECO:0007669"/>
    <property type="project" value="TreeGrafter"/>
</dbReference>
<evidence type="ECO:0000256" key="3">
    <source>
        <dbReference type="ARBA" id="ARBA00022723"/>
    </source>
</evidence>
<dbReference type="PANTHER" id="PTHR12360:SF12">
    <property type="entry name" value="TRANSCRIPTIONAL REPRESSOR NF-X1"/>
    <property type="match status" value="1"/>
</dbReference>
<comment type="subcellular location">
    <subcellularLocation>
        <location evidence="1">Nucleus</location>
    </subcellularLocation>
</comment>
<feature type="compositionally biased region" description="Basic and acidic residues" evidence="10">
    <location>
        <begin position="44"/>
        <end position="61"/>
    </location>
</feature>
<feature type="region of interest" description="Disordered" evidence="10">
    <location>
        <begin position="1"/>
        <end position="162"/>
    </location>
</feature>
<feature type="domain" description="NF-X1-type" evidence="11">
    <location>
        <begin position="679"/>
        <end position="697"/>
    </location>
</feature>
<evidence type="ECO:0000313" key="13">
    <source>
        <dbReference type="Proteomes" id="UP001295684"/>
    </source>
</evidence>
<keyword evidence="8" id="KW-0804">Transcription</keyword>
<reference evidence="12" key="1">
    <citation type="submission" date="2023-07" db="EMBL/GenBank/DDBJ databases">
        <authorList>
            <consortium name="AG Swart"/>
            <person name="Singh M."/>
            <person name="Singh A."/>
            <person name="Seah K."/>
            <person name="Emmerich C."/>
        </authorList>
    </citation>
    <scope>NUCLEOTIDE SEQUENCE</scope>
    <source>
        <strain evidence="12">DP1</strain>
    </source>
</reference>
<feature type="domain" description="NF-X1-type" evidence="11">
    <location>
        <begin position="395"/>
        <end position="414"/>
    </location>
</feature>
<dbReference type="GO" id="GO:0008270">
    <property type="term" value="F:zinc ion binding"/>
    <property type="evidence" value="ECO:0007669"/>
    <property type="project" value="UniProtKB-KW"/>
</dbReference>
<gene>
    <name evidence="12" type="ORF">ECRASSUSDP1_LOCUS19936</name>
</gene>
<evidence type="ECO:0000259" key="11">
    <source>
        <dbReference type="SMART" id="SM00438"/>
    </source>
</evidence>
<evidence type="ECO:0000256" key="8">
    <source>
        <dbReference type="ARBA" id="ARBA00023163"/>
    </source>
</evidence>
<keyword evidence="4" id="KW-0677">Repeat</keyword>
<dbReference type="Proteomes" id="UP001295684">
    <property type="component" value="Unassembled WGS sequence"/>
</dbReference>
<evidence type="ECO:0000256" key="2">
    <source>
        <dbReference type="ARBA" id="ARBA00007269"/>
    </source>
</evidence>
<keyword evidence="9" id="KW-0539">Nucleus</keyword>
<dbReference type="GO" id="GO:0005634">
    <property type="term" value="C:nucleus"/>
    <property type="evidence" value="ECO:0007669"/>
    <property type="project" value="UniProtKB-SubCell"/>
</dbReference>
<dbReference type="InterPro" id="IPR034078">
    <property type="entry name" value="NFX1_fam"/>
</dbReference>
<evidence type="ECO:0000313" key="12">
    <source>
        <dbReference type="EMBL" id="CAI2378539.1"/>
    </source>
</evidence>
<evidence type="ECO:0000256" key="7">
    <source>
        <dbReference type="ARBA" id="ARBA00023015"/>
    </source>
</evidence>
<feature type="domain" description="NF-X1-type" evidence="11">
    <location>
        <begin position="448"/>
        <end position="467"/>
    </location>
</feature>
<sequence length="1046" mass="118814">MDTGLSRGYSRGGRRGRGYRRGRFRGRGSRNHYFEPHQAQFNEGEEHYQEQYESSQKDDSYRSSTQHYNEHPRGRGRGRGRYRGGYRNDRGGYRNDRGGYRNDRGGNRGSYRGKGRGGYPRVPPPLNEQTLDTRSKEFKPPQRIQHGEYERRENTSGSNPPICYVEPEDTKVYYQAEDFLKKYDGLPEKTEYLVKELCDGSIQCAICTNEIVQISAIWNCKTCYQPFHLGCIRKWIKKINSEGPISQMPYEDRKEEITAEDENNEGTKVGLRLDENGQVIIKATDLYNWSCPNCTHNYCDPMPKYNCYCGKDINPEHSSYRLPHSCNENCGKKKNKTCGHSRCNLECHPGACVPCEEFVTISCFCGKQTKQVTCQIRSQNTHYSCRDICGKMLGCYNHICEEDCHDGPCPPCQVKEKLACYCGKEEFEVECGVVGASCRRICGKPLDCGNHTCQKTCHKGACDECDLAPGKVKLCPCGKTLLKSMGASELRKSCLDDVPTCNSICGKRLPCGTHHCKSPCHQGPCNLCQVPLIDICVCGKGQRKKKCYELKYPIQEIAIFGEELMREIEDLREQPFRCVKKCSQIKSCKKHRCQAYCCPAERGNDPDGVHLCVNTCDKPLPCGIHNCSQFCHTGPCDPCSVYSNHPLSCACGATVIQPPVRCGEKPYCFRQCTKKHEACGHPCGQQCHPGPCPPCTQGVKKLCACGKIELESVKCGDQSPSCGQICDVKMPCGHHCRKMCHDHEKYMEEGEEQKCRTATINVKKNVMTTQNAQMFLVMQKSRFTVNASTDTSLEFATDSLKAMKKRKLKRLNVTRDAQIAKAFAKKDEKKQKELKADYYPEILIDFATEHLKVVVKIERILEEVVRNKETKSLPEIEPGMRKYICNLAKEHYFLEVCTYGGRFKGQKKVTDVYYKDETTQVPATLLSEYVKLIKKGILSKDAEERKNKLFEASIKVGELPIGSSLEDIKRNLIGFHSEFYTEKIGIRGGFYLHFYNIYRAEEAYKKMRNSGAGYSNIDLIDHSKPAKKKSKKKKKKQMDLEGFMEV</sequence>
<evidence type="ECO:0000256" key="1">
    <source>
        <dbReference type="ARBA" id="ARBA00004123"/>
    </source>
</evidence>
<feature type="compositionally biased region" description="Basic and acidic residues" evidence="10">
    <location>
        <begin position="131"/>
        <end position="154"/>
    </location>
</feature>
<accession>A0AAD1XTD1</accession>
<keyword evidence="13" id="KW-1185">Reference proteome</keyword>
<feature type="region of interest" description="Disordered" evidence="10">
    <location>
        <begin position="1023"/>
        <end position="1046"/>
    </location>
</feature>
<dbReference type="GO" id="GO:0000981">
    <property type="term" value="F:DNA-binding transcription factor activity, RNA polymerase II-specific"/>
    <property type="evidence" value="ECO:0007669"/>
    <property type="project" value="TreeGrafter"/>
</dbReference>